<gene>
    <name evidence="1" type="ORF">NP493_913g00023</name>
</gene>
<dbReference type="EMBL" id="JAODUO010000914">
    <property type="protein sequence ID" value="KAK2172968.1"/>
    <property type="molecule type" value="Genomic_DNA"/>
</dbReference>
<organism evidence="1 2">
    <name type="scientific">Ridgeia piscesae</name>
    <name type="common">Tubeworm</name>
    <dbReference type="NCBI Taxonomy" id="27915"/>
    <lineage>
        <taxon>Eukaryota</taxon>
        <taxon>Metazoa</taxon>
        <taxon>Spiralia</taxon>
        <taxon>Lophotrochozoa</taxon>
        <taxon>Annelida</taxon>
        <taxon>Polychaeta</taxon>
        <taxon>Sedentaria</taxon>
        <taxon>Canalipalpata</taxon>
        <taxon>Sabellida</taxon>
        <taxon>Siboglinidae</taxon>
        <taxon>Ridgeia</taxon>
    </lineage>
</organism>
<evidence type="ECO:0000313" key="2">
    <source>
        <dbReference type="Proteomes" id="UP001209878"/>
    </source>
</evidence>
<sequence length="106" mass="11474">MACRCTKARVLCVLGLLECLCFSGLMFGWHAITSTVAKDHFFSHLCGNGSPDSPSSHGTLVHHYVPVQNGTISAMIKNPKTDVVRKNEGTQHVAKAISWGEIYSAT</sequence>
<keyword evidence="2" id="KW-1185">Reference proteome</keyword>
<comment type="caution">
    <text evidence="1">The sequence shown here is derived from an EMBL/GenBank/DDBJ whole genome shotgun (WGS) entry which is preliminary data.</text>
</comment>
<dbReference type="AlphaFoldDB" id="A0AAD9KK07"/>
<dbReference type="Proteomes" id="UP001209878">
    <property type="component" value="Unassembled WGS sequence"/>
</dbReference>
<name>A0AAD9KK07_RIDPI</name>
<reference evidence="1" key="1">
    <citation type="journal article" date="2023" name="Mol. Biol. Evol.">
        <title>Third-Generation Sequencing Reveals the Adaptive Role of the Epigenome in Three Deep-Sea Polychaetes.</title>
        <authorList>
            <person name="Perez M."/>
            <person name="Aroh O."/>
            <person name="Sun Y."/>
            <person name="Lan Y."/>
            <person name="Juniper S.K."/>
            <person name="Young C.R."/>
            <person name="Angers B."/>
            <person name="Qian P.Y."/>
        </authorList>
    </citation>
    <scope>NUCLEOTIDE SEQUENCE</scope>
    <source>
        <strain evidence="1">R07B-5</strain>
    </source>
</reference>
<protein>
    <submittedName>
        <fullName evidence="1">Uncharacterized protein</fullName>
    </submittedName>
</protein>
<evidence type="ECO:0000313" key="1">
    <source>
        <dbReference type="EMBL" id="KAK2172968.1"/>
    </source>
</evidence>
<proteinExistence type="predicted"/>
<accession>A0AAD9KK07</accession>